<keyword evidence="4" id="KW-1185">Reference proteome</keyword>
<name>A0A848J3M3_9BACT</name>
<dbReference type="Pfam" id="PF19500">
    <property type="entry name" value="DUF6035"/>
    <property type="match status" value="1"/>
</dbReference>
<gene>
    <name evidence="3" type="ORF">HH304_18145</name>
</gene>
<evidence type="ECO:0000259" key="2">
    <source>
        <dbReference type="Pfam" id="PF25169"/>
    </source>
</evidence>
<dbReference type="InterPro" id="IPR046099">
    <property type="entry name" value="DUF6035"/>
</dbReference>
<feature type="domain" description="DUF7830" evidence="2">
    <location>
        <begin position="23"/>
        <end position="96"/>
    </location>
</feature>
<evidence type="ECO:0000313" key="3">
    <source>
        <dbReference type="EMBL" id="NMM50336.1"/>
    </source>
</evidence>
<evidence type="ECO:0000313" key="4">
    <source>
        <dbReference type="Proteomes" id="UP000559010"/>
    </source>
</evidence>
<protein>
    <recommendedName>
        <fullName evidence="5">Competence protein CoiA-like protein</fullName>
    </recommendedName>
</protein>
<dbReference type="AlphaFoldDB" id="A0A848J3M3"/>
<sequence>MSILNYKLVESRTIDEVLDINSGKKIDVSLILKGEDQRHQLREKLQKAFINKDPWLVCPYCKQPLNLLASESNKKIVHFGHFKSSNIDCYLKSSNNFTKKEIERIKYNGVKEGEKHIELKTKLYNILKKQKNVSNLELEKVYRDKETSKRWKRPDVQCQLLIKSERLHIAFELQLSTTFLSVIVDRQEFYKKNQVFIFWVFHSFNKIYNDRAFTKSDVFYNNGENAFILNEEAIKKSNQENELYLTCVFKKHIVENGDYKGEWKEKLINVSKLKFDHSTYKVYYRNITKEKKRIEKSELYQRLLKTGGLDEIAMIIKDNPLEKEDINILQDLYSYHINDRECISQDEWELNIVWALILSKLNQYEIEQVLRKGANNRQELKTILFQVLGLQLNKVLYRRYKNLKQDLDSVIRGRPQYFEIYLKAFQKHHPELFKEKKIKDQILKFRKSKNTPQITLYNDIIGKFF</sequence>
<dbReference type="Proteomes" id="UP000559010">
    <property type="component" value="Unassembled WGS sequence"/>
</dbReference>
<reference evidence="3 4" key="1">
    <citation type="submission" date="2020-04" db="EMBL/GenBank/DDBJ databases">
        <title>Flammeovirgaceae bacterium KN852 isolated from deep sea.</title>
        <authorList>
            <person name="Zhang D.-C."/>
        </authorList>
    </citation>
    <scope>NUCLEOTIDE SEQUENCE [LARGE SCALE GENOMIC DNA]</scope>
    <source>
        <strain evidence="3 4">KN852</strain>
    </source>
</reference>
<organism evidence="3 4">
    <name type="scientific">Marinigracilibium pacificum</name>
    <dbReference type="NCBI Taxonomy" id="2729599"/>
    <lineage>
        <taxon>Bacteria</taxon>
        <taxon>Pseudomonadati</taxon>
        <taxon>Bacteroidota</taxon>
        <taxon>Cytophagia</taxon>
        <taxon>Cytophagales</taxon>
        <taxon>Flammeovirgaceae</taxon>
        <taxon>Marinigracilibium</taxon>
    </lineage>
</organism>
<dbReference type="RefSeq" id="WP_169684700.1">
    <property type="nucleotide sequence ID" value="NZ_JABBNU010000012.1"/>
</dbReference>
<dbReference type="EMBL" id="JABBNU010000012">
    <property type="protein sequence ID" value="NMM50336.1"/>
    <property type="molecule type" value="Genomic_DNA"/>
</dbReference>
<comment type="caution">
    <text evidence="3">The sequence shown here is derived from an EMBL/GenBank/DDBJ whole genome shotgun (WGS) entry which is preliminary data.</text>
</comment>
<dbReference type="InterPro" id="IPR057152">
    <property type="entry name" value="DUF7830"/>
</dbReference>
<evidence type="ECO:0000259" key="1">
    <source>
        <dbReference type="Pfam" id="PF19500"/>
    </source>
</evidence>
<accession>A0A848J3M3</accession>
<proteinExistence type="predicted"/>
<dbReference type="Pfam" id="PF25169">
    <property type="entry name" value="DUF7830"/>
    <property type="match status" value="1"/>
</dbReference>
<evidence type="ECO:0008006" key="5">
    <source>
        <dbReference type="Google" id="ProtNLM"/>
    </source>
</evidence>
<feature type="domain" description="DUF6035" evidence="1">
    <location>
        <begin position="109"/>
        <end position="286"/>
    </location>
</feature>